<accession>A0A916U695</accession>
<reference evidence="2" key="2">
    <citation type="submission" date="2020-09" db="EMBL/GenBank/DDBJ databases">
        <authorList>
            <person name="Sun Q."/>
            <person name="Zhou Y."/>
        </authorList>
    </citation>
    <scope>NUCLEOTIDE SEQUENCE</scope>
    <source>
        <strain evidence="2">CGMCC 1.12919</strain>
    </source>
</reference>
<reference evidence="2" key="1">
    <citation type="journal article" date="2014" name="Int. J. Syst. Evol. Microbiol.">
        <title>Complete genome sequence of Corynebacterium casei LMG S-19264T (=DSM 44701T), isolated from a smear-ripened cheese.</title>
        <authorList>
            <consortium name="US DOE Joint Genome Institute (JGI-PGF)"/>
            <person name="Walter F."/>
            <person name="Albersmeier A."/>
            <person name="Kalinowski J."/>
            <person name="Ruckert C."/>
        </authorList>
    </citation>
    <scope>NUCLEOTIDE SEQUENCE</scope>
    <source>
        <strain evidence="2">CGMCC 1.12919</strain>
    </source>
</reference>
<dbReference type="EMBL" id="BMGG01000003">
    <property type="protein sequence ID" value="GGC61013.1"/>
    <property type="molecule type" value="Genomic_DNA"/>
</dbReference>
<keyword evidence="3" id="KW-1185">Reference proteome</keyword>
<evidence type="ECO:0008006" key="4">
    <source>
        <dbReference type="Google" id="ProtNLM"/>
    </source>
</evidence>
<feature type="chain" id="PRO_5037771070" description="DUF992 domain-containing protein" evidence="1">
    <location>
        <begin position="28"/>
        <end position="162"/>
    </location>
</feature>
<comment type="caution">
    <text evidence="2">The sequence shown here is derived from an EMBL/GenBank/DDBJ whole genome shotgun (WGS) entry which is preliminary data.</text>
</comment>
<gene>
    <name evidence="2" type="ORF">GCM10010994_19510</name>
</gene>
<protein>
    <recommendedName>
        <fullName evidence="4">DUF992 domain-containing protein</fullName>
    </recommendedName>
</protein>
<evidence type="ECO:0000256" key="1">
    <source>
        <dbReference type="SAM" id="SignalP"/>
    </source>
</evidence>
<feature type="signal peptide" evidence="1">
    <location>
        <begin position="1"/>
        <end position="27"/>
    </location>
</feature>
<keyword evidence="1" id="KW-0732">Signal</keyword>
<dbReference type="RefSeq" id="WP_188608959.1">
    <property type="nucleotide sequence ID" value="NZ_BMGG01000003.1"/>
</dbReference>
<evidence type="ECO:0000313" key="2">
    <source>
        <dbReference type="EMBL" id="GGC61013.1"/>
    </source>
</evidence>
<dbReference type="InterPro" id="IPR009333">
    <property type="entry name" value="DUF992"/>
</dbReference>
<evidence type="ECO:0000313" key="3">
    <source>
        <dbReference type="Proteomes" id="UP000637002"/>
    </source>
</evidence>
<dbReference type="Proteomes" id="UP000637002">
    <property type="component" value="Unassembled WGS sequence"/>
</dbReference>
<proteinExistence type="predicted"/>
<name>A0A916U695_9HYPH</name>
<organism evidence="2 3">
    <name type="scientific">Chelatococcus reniformis</name>
    <dbReference type="NCBI Taxonomy" id="1494448"/>
    <lineage>
        <taxon>Bacteria</taxon>
        <taxon>Pseudomonadati</taxon>
        <taxon>Pseudomonadota</taxon>
        <taxon>Alphaproteobacteria</taxon>
        <taxon>Hyphomicrobiales</taxon>
        <taxon>Chelatococcaceae</taxon>
        <taxon>Chelatococcus</taxon>
    </lineage>
</organism>
<sequence>MAFARRFLTPLAVALALTGATIGTSSAQEKARVGTLSCDVSAGIGLILVQKQSLNCVFTPDKGGVPGRYVGSITEYGVALGAVQAGHLVWGVIAATSGIAPGALAGTYAGAGAEATAGVGVGANVLIGGTGRAFSLQPLSVEGQVGVNIAGGITAITLTAAP</sequence>
<dbReference type="Pfam" id="PF06186">
    <property type="entry name" value="DUF992"/>
    <property type="match status" value="1"/>
</dbReference>
<dbReference type="AlphaFoldDB" id="A0A916U695"/>